<evidence type="ECO:0000313" key="3">
    <source>
        <dbReference type="EMBL" id="AGH16983.1"/>
    </source>
</evidence>
<reference evidence="3 4" key="1">
    <citation type="journal article" date="2013" name="Genome Announc.">
        <title>Complete Genome Sequence of a Chinese Strain of 'Candidatus Liberibacter asiaticus'.</title>
        <authorList>
            <person name="Lin H."/>
            <person name="Han C.S."/>
            <person name="Liu B."/>
            <person name="Lou B."/>
            <person name="Bai X."/>
            <person name="Deng C."/>
            <person name="Civerolo E.L."/>
            <person name="Gupta G."/>
        </authorList>
    </citation>
    <scope>NUCLEOTIDE SEQUENCE [LARGE SCALE GENOMIC DNA]</scope>
    <source>
        <strain evidence="4">gxpsy</strain>
    </source>
</reference>
<feature type="domain" description="DUF218" evidence="2">
    <location>
        <begin position="39"/>
        <end position="177"/>
    </location>
</feature>
<name>A0ABM5NGI2_LIBAS</name>
<sequence>MRYFWYGLFVCLIFFIMGFISFIRYVKQMHIPDHPSVSAIVVLTGEPIRIERAFELLENQIGEKIFISGVHHSVSKDILLQKIPIRQDLAECCIDIGYKALNTEGNAQEASAWAEKNNFHHVLIVTHDYHMPRTFLELQRINSTVQFIPYPIISHDLEENSSIFKIKILRVLLIEYLKILLLSIQLSLSTQTASQFFITLIEEITVK</sequence>
<dbReference type="EMBL" id="CP004005">
    <property type="protein sequence ID" value="AGH16983.1"/>
    <property type="molecule type" value="Genomic_DNA"/>
</dbReference>
<protein>
    <recommendedName>
        <fullName evidence="2">DUF218 domain-containing protein</fullName>
    </recommendedName>
</protein>
<dbReference type="CDD" id="cd06259">
    <property type="entry name" value="YdcF-like"/>
    <property type="match status" value="1"/>
</dbReference>
<keyword evidence="1" id="KW-0812">Transmembrane</keyword>
<evidence type="ECO:0000313" key="4">
    <source>
        <dbReference type="Proteomes" id="UP000011820"/>
    </source>
</evidence>
<evidence type="ECO:0000259" key="2">
    <source>
        <dbReference type="Pfam" id="PF02698"/>
    </source>
</evidence>
<keyword evidence="4" id="KW-1185">Reference proteome</keyword>
<dbReference type="InterPro" id="IPR051599">
    <property type="entry name" value="Cell_Envelope_Assoc"/>
</dbReference>
<dbReference type="Pfam" id="PF02698">
    <property type="entry name" value="DUF218"/>
    <property type="match status" value="1"/>
</dbReference>
<dbReference type="PANTHER" id="PTHR30336:SF4">
    <property type="entry name" value="ENVELOPE BIOGENESIS FACTOR ELYC"/>
    <property type="match status" value="1"/>
</dbReference>
<dbReference type="PANTHER" id="PTHR30336">
    <property type="entry name" value="INNER MEMBRANE PROTEIN, PROBABLE PERMEASE"/>
    <property type="match status" value="1"/>
</dbReference>
<accession>A0ABM5NGI2</accession>
<keyword evidence="1" id="KW-0472">Membrane</keyword>
<dbReference type="Proteomes" id="UP000011820">
    <property type="component" value="Chromosome"/>
</dbReference>
<proteinExistence type="predicted"/>
<evidence type="ECO:0000256" key="1">
    <source>
        <dbReference type="SAM" id="Phobius"/>
    </source>
</evidence>
<feature type="transmembrane region" description="Helical" evidence="1">
    <location>
        <begin position="6"/>
        <end position="26"/>
    </location>
</feature>
<organism evidence="3 4">
    <name type="scientific">Candidatus Liberibacter asiaticus str. gxpsy</name>
    <dbReference type="NCBI Taxonomy" id="1174529"/>
    <lineage>
        <taxon>Bacteria</taxon>
        <taxon>Pseudomonadati</taxon>
        <taxon>Pseudomonadota</taxon>
        <taxon>Alphaproteobacteria</taxon>
        <taxon>Hyphomicrobiales</taxon>
        <taxon>Rhizobiaceae</taxon>
        <taxon>Liberibacter</taxon>
    </lineage>
</organism>
<gene>
    <name evidence="3" type="ORF">WSI_03065</name>
</gene>
<dbReference type="InterPro" id="IPR003848">
    <property type="entry name" value="DUF218"/>
</dbReference>
<keyword evidence="1" id="KW-1133">Transmembrane helix</keyword>